<sequence length="1455" mass="159801">MRRVRSLSRSRSGRHRSSGGNGDGNDTDNSSDNSSSSSEGGGSGRRKSTVVTVTSCRSDGYYNQKAPGSTSKLPRKAPTNLKLFHELAVGLKDAFTAVGQTPMKPIMEQEIEDEITGEKKTIVMDENEFIGRTVLWDFMGNIDFLLALVDEVAVDTATRGALKDDTTFKGLRDVIKKCNKVLEDMLVRRERRYTLFFRLPQPNDKRDIERIKGWNEKVERAVGAVTDSQSKTSADNIANASDSESDASSIISASTGNSSSGKGSVFSRGRQLLPVAGRVRARRATPTPRLRKRAASKEQESSNGNAAEDGFAAASPVTQGNLAALQRSFQSGANQGSTPMAIQDADSTGSSMMMMGGNNQQHQQQLISQTPVVQPKDELVDVIRGLRLEKIQHRESSADSDLTALKPDWRPKADIPSAVPKLPTEYIHRHRLMKQVVSCILEQTGAGPRDTDEESPIEQTAVVTSITSRHGDKAGNGKTILAVAAIQTVEVRERFSDGIAWLHLGRGPLSERDIRRLYEELYRQLVLPENSSEGSSFDVNEQNAGSGRNNSGTSASKDESKKQRLATLAETRRRFQGGDLEGIKEDFARLLSKKKVLVCLDDVWRVEDAKWFIFDSQLINGSIKSKKKRKSNENDEYPSRILMTTRTPSLLGPGLVQEVFVRILSEQEAVKLLLSTAGRRPYGGKNSTVFHQAKLIVKGCGNSPLAVRLSGSMLRHSSRSWNINSPSWSALIHQCRLNLEEASQLRSFVNAVNRVVDLSFFTVSGVHTRIALRRCFVAFAMAFRDNDWMLSGRGIPHSVVLRVFKTIISSDEASKDISPNTILTMLQNLNLIERARHGVASRALSAAQKLSMARKQSRSSDDSDSDWDDEDEAQIHKAQQSWVMHESLKSVAEEMAKRSTPCLSPDVDDFTYFSNKIEEERQLCSGSRSLSTTSLRFLAKQLAQGTNPLKTGFQVNEAHKIVLSSLLEVGEGVTNSNSIVDALRDDQIDVAVIPGGDKMEEYIVTFLPGHLMRCEVFSSAAEVLSDPAFIGRRANCLGIVEATSRQVADLQELRRLAGNATLSITTKAPLGEENTAPTTKVDVNSIVRNGSRIIIDEISRVANKNENKPDSLGTAMCLAAVGEGLMKSRQPRDAMLRLEEAVGLYKELLGPFNTRVADSLQTAAKALVKLGETRIALLKFAEAARIYEACNATVHYNSIANAQSLASLLVDLGDMEKAQSMFEEVITMRKTVYGEHCVPVAKTINAYAILLAKHGRMNAALQNYEAAKGTYMAVPTPLIRDPEFDIKCKYDVTLINLNIASIRSKKGDLQEAIMCYEEGVDGLRQYETALVELQKDPLRPTDTGKNTAHKHLVAALGRIGSLKLKIGDNTGALGAYTSLLDQVKVDSPSASQTEKAKAHIKCATIYRQQNGPNSHELSVSHLRQALDMYTSIFGPDHKDTTAISSSLRQWLAEDQ</sequence>
<evidence type="ECO:0000256" key="2">
    <source>
        <dbReference type="ARBA" id="ARBA00022803"/>
    </source>
</evidence>
<feature type="region of interest" description="Disordered" evidence="3">
    <location>
        <begin position="531"/>
        <end position="563"/>
    </location>
</feature>
<feature type="compositionally biased region" description="Polar residues" evidence="3">
    <location>
        <begin position="531"/>
        <end position="555"/>
    </location>
</feature>
<evidence type="ECO:0000256" key="3">
    <source>
        <dbReference type="SAM" id="MobiDB-lite"/>
    </source>
</evidence>
<dbReference type="OrthoDB" id="37484at2759"/>
<dbReference type="Pfam" id="PF13424">
    <property type="entry name" value="TPR_12"/>
    <property type="match status" value="1"/>
</dbReference>
<dbReference type="Gene3D" id="1.10.8.430">
    <property type="entry name" value="Helical domain of apoptotic protease-activating factors"/>
    <property type="match status" value="1"/>
</dbReference>
<evidence type="ECO:0000313" key="4">
    <source>
        <dbReference type="EMBL" id="OEU14609.1"/>
    </source>
</evidence>
<dbReference type="PANTHER" id="PTHR45641:SF19">
    <property type="entry name" value="NEPHROCYSTIN-3"/>
    <property type="match status" value="1"/>
</dbReference>
<accession>A0A1E7F8Z6</accession>
<dbReference type="Gene3D" id="1.25.40.10">
    <property type="entry name" value="Tetratricopeptide repeat domain"/>
    <property type="match status" value="2"/>
</dbReference>
<dbReference type="InParanoid" id="A0A1E7F8Z6"/>
<organism evidence="4 5">
    <name type="scientific">Fragilariopsis cylindrus CCMP1102</name>
    <dbReference type="NCBI Taxonomy" id="635003"/>
    <lineage>
        <taxon>Eukaryota</taxon>
        <taxon>Sar</taxon>
        <taxon>Stramenopiles</taxon>
        <taxon>Ochrophyta</taxon>
        <taxon>Bacillariophyta</taxon>
        <taxon>Bacillariophyceae</taxon>
        <taxon>Bacillariophycidae</taxon>
        <taxon>Bacillariales</taxon>
        <taxon>Bacillariaceae</taxon>
        <taxon>Fragilariopsis</taxon>
    </lineage>
</organism>
<dbReference type="Proteomes" id="UP000095751">
    <property type="component" value="Unassembled WGS sequence"/>
</dbReference>
<keyword evidence="1" id="KW-0677">Repeat</keyword>
<dbReference type="Gene3D" id="3.40.50.300">
    <property type="entry name" value="P-loop containing nucleotide triphosphate hydrolases"/>
    <property type="match status" value="1"/>
</dbReference>
<dbReference type="InterPro" id="IPR011990">
    <property type="entry name" value="TPR-like_helical_dom_sf"/>
</dbReference>
<feature type="compositionally biased region" description="Acidic residues" evidence="3">
    <location>
        <begin position="862"/>
        <end position="872"/>
    </location>
</feature>
<keyword evidence="5" id="KW-1185">Reference proteome</keyword>
<feature type="compositionally biased region" description="Basic residues" evidence="3">
    <location>
        <begin position="1"/>
        <end position="17"/>
    </location>
</feature>
<dbReference type="PRINTS" id="PR00364">
    <property type="entry name" value="DISEASERSIST"/>
</dbReference>
<protein>
    <submittedName>
        <fullName evidence="4">Uncharacterized protein</fullName>
    </submittedName>
</protein>
<feature type="region of interest" description="Disordered" evidence="3">
    <location>
        <begin position="851"/>
        <end position="872"/>
    </location>
</feature>
<dbReference type="SUPFAM" id="SSF52540">
    <property type="entry name" value="P-loop containing nucleoside triphosphate hydrolases"/>
    <property type="match status" value="1"/>
</dbReference>
<feature type="region of interest" description="Disordered" evidence="3">
    <location>
        <begin position="223"/>
        <end position="309"/>
    </location>
</feature>
<feature type="region of interest" description="Disordered" evidence="3">
    <location>
        <begin position="1"/>
        <end position="50"/>
    </location>
</feature>
<dbReference type="Pfam" id="PF13181">
    <property type="entry name" value="TPR_8"/>
    <property type="match status" value="1"/>
</dbReference>
<feature type="compositionally biased region" description="Low complexity" evidence="3">
    <location>
        <begin position="27"/>
        <end position="38"/>
    </location>
</feature>
<dbReference type="SUPFAM" id="SSF48452">
    <property type="entry name" value="TPR-like"/>
    <property type="match status" value="2"/>
</dbReference>
<proteinExistence type="predicted"/>
<dbReference type="InterPro" id="IPR027417">
    <property type="entry name" value="P-loop_NTPase"/>
</dbReference>
<dbReference type="GO" id="GO:0043531">
    <property type="term" value="F:ADP binding"/>
    <property type="evidence" value="ECO:0007669"/>
    <property type="project" value="InterPro"/>
</dbReference>
<reference evidence="4 5" key="1">
    <citation type="submission" date="2016-09" db="EMBL/GenBank/DDBJ databases">
        <title>Extensive genetic diversity and differential bi-allelic expression allows diatom success in the polar Southern Ocean.</title>
        <authorList>
            <consortium name="DOE Joint Genome Institute"/>
            <person name="Mock T."/>
            <person name="Otillar R.P."/>
            <person name="Strauss J."/>
            <person name="Dupont C."/>
            <person name="Frickenhaus S."/>
            <person name="Maumus F."/>
            <person name="Mcmullan M."/>
            <person name="Sanges R."/>
            <person name="Schmutz J."/>
            <person name="Toseland A."/>
            <person name="Valas R."/>
            <person name="Veluchamy A."/>
            <person name="Ward B.J."/>
            <person name="Allen A."/>
            <person name="Barry K."/>
            <person name="Falciatore A."/>
            <person name="Ferrante M."/>
            <person name="Fortunato A.E."/>
            <person name="Gloeckner G."/>
            <person name="Gruber A."/>
            <person name="Hipkin R."/>
            <person name="Janech M."/>
            <person name="Kroth P."/>
            <person name="Leese F."/>
            <person name="Lindquist E."/>
            <person name="Lyon B.R."/>
            <person name="Martin J."/>
            <person name="Mayer C."/>
            <person name="Parker M."/>
            <person name="Quesneville H."/>
            <person name="Raymond J."/>
            <person name="Uhlig C."/>
            <person name="Valentin K.U."/>
            <person name="Worden A.Z."/>
            <person name="Armbrust E.V."/>
            <person name="Bowler C."/>
            <person name="Green B."/>
            <person name="Moulton V."/>
            <person name="Van Oosterhout C."/>
            <person name="Grigoriev I."/>
        </authorList>
    </citation>
    <scope>NUCLEOTIDE SEQUENCE [LARGE SCALE GENOMIC DNA]</scope>
    <source>
        <strain evidence="4 5">CCMP1102</strain>
    </source>
</reference>
<evidence type="ECO:0000313" key="5">
    <source>
        <dbReference type="Proteomes" id="UP000095751"/>
    </source>
</evidence>
<feature type="region of interest" description="Disordered" evidence="3">
    <location>
        <begin position="332"/>
        <end position="351"/>
    </location>
</feature>
<feature type="compositionally biased region" description="Basic residues" evidence="3">
    <location>
        <begin position="279"/>
        <end position="294"/>
    </location>
</feature>
<evidence type="ECO:0000256" key="1">
    <source>
        <dbReference type="ARBA" id="ARBA00022737"/>
    </source>
</evidence>
<dbReference type="InterPro" id="IPR019734">
    <property type="entry name" value="TPR_rpt"/>
</dbReference>
<name>A0A1E7F8Z6_9STRA</name>
<dbReference type="InterPro" id="IPR042197">
    <property type="entry name" value="Apaf_helical"/>
</dbReference>
<gene>
    <name evidence="4" type="ORF">FRACYDRAFT_209406</name>
</gene>
<dbReference type="EMBL" id="KV784360">
    <property type="protein sequence ID" value="OEU14609.1"/>
    <property type="molecule type" value="Genomic_DNA"/>
</dbReference>
<feature type="compositionally biased region" description="Low complexity" evidence="3">
    <location>
        <begin position="233"/>
        <end position="264"/>
    </location>
</feature>
<dbReference type="KEGG" id="fcy:FRACYDRAFT_209406"/>
<keyword evidence="2" id="KW-0802">TPR repeat</keyword>
<dbReference type="PANTHER" id="PTHR45641">
    <property type="entry name" value="TETRATRICOPEPTIDE REPEAT PROTEIN (AFU_ORTHOLOGUE AFUA_6G03870)"/>
    <property type="match status" value="1"/>
</dbReference>